<dbReference type="PANTHER" id="PTHR10589:SF29">
    <property type="entry name" value="UBIQUITIN CARBOXYL-TERMINAL HYDROLASE"/>
    <property type="match status" value="1"/>
</dbReference>
<keyword evidence="11" id="KW-1185">Reference proteome</keyword>
<evidence type="ECO:0000259" key="9">
    <source>
        <dbReference type="PROSITE" id="PS52048"/>
    </source>
</evidence>
<feature type="compositionally biased region" description="Pro residues" evidence="8">
    <location>
        <begin position="20"/>
        <end position="31"/>
    </location>
</feature>
<dbReference type="GO" id="GO:0006511">
    <property type="term" value="P:ubiquitin-dependent protein catabolic process"/>
    <property type="evidence" value="ECO:0007669"/>
    <property type="project" value="UniProtKB-UniRule"/>
</dbReference>
<evidence type="ECO:0000256" key="1">
    <source>
        <dbReference type="ARBA" id="ARBA00000707"/>
    </source>
</evidence>
<dbReference type="GO" id="GO:0016579">
    <property type="term" value="P:protein deubiquitination"/>
    <property type="evidence" value="ECO:0007669"/>
    <property type="project" value="TreeGrafter"/>
</dbReference>
<evidence type="ECO:0000256" key="8">
    <source>
        <dbReference type="SAM" id="MobiDB-lite"/>
    </source>
</evidence>
<protein>
    <recommendedName>
        <fullName evidence="7">Ubiquitin carboxyl-terminal hydrolase</fullName>
        <ecNumber evidence="7">3.4.19.12</ecNumber>
    </recommendedName>
</protein>
<dbReference type="AlphaFoldDB" id="A0AAD5RUR5"/>
<dbReference type="EC" id="3.4.19.12" evidence="7"/>
<accession>A0AAD5RUR5</accession>
<gene>
    <name evidence="10" type="ORF">MKZ38_007470</name>
</gene>
<reference evidence="10" key="1">
    <citation type="submission" date="2022-07" db="EMBL/GenBank/DDBJ databases">
        <title>Draft genome sequence of Zalerion maritima ATCC 34329, a (micro)plastics degrading marine fungus.</title>
        <authorList>
            <person name="Paco A."/>
            <person name="Goncalves M.F.M."/>
            <person name="Rocha-Santos T.A.P."/>
            <person name="Alves A."/>
        </authorList>
    </citation>
    <scope>NUCLEOTIDE SEQUENCE</scope>
    <source>
        <strain evidence="10">ATCC 34329</strain>
    </source>
</reference>
<keyword evidence="2 6" id="KW-0645">Protease</keyword>
<dbReference type="InterPro" id="IPR001578">
    <property type="entry name" value="Peptidase_C12_UCH"/>
</dbReference>
<keyword evidence="3 6" id="KW-0833">Ubl conjugation pathway</keyword>
<feature type="active site" description="Nucleophile" evidence="6">
    <location>
        <position position="240"/>
    </location>
</feature>
<feature type="compositionally biased region" description="Polar residues" evidence="8">
    <location>
        <begin position="33"/>
        <end position="49"/>
    </location>
</feature>
<comment type="caution">
    <text evidence="10">The sequence shown here is derived from an EMBL/GenBank/DDBJ whole genome shotgun (WGS) entry which is preliminary data.</text>
</comment>
<dbReference type="PANTHER" id="PTHR10589">
    <property type="entry name" value="UBIQUITIN CARBOXYL-TERMINAL HYDROLASE"/>
    <property type="match status" value="1"/>
</dbReference>
<name>A0AAD5RUR5_9PEZI</name>
<dbReference type="PRINTS" id="PR00707">
    <property type="entry name" value="UBCTHYDRLASE"/>
</dbReference>
<keyword evidence="5 6" id="KW-0788">Thiol protease</keyword>
<dbReference type="SUPFAM" id="SSF54001">
    <property type="entry name" value="Cysteine proteinases"/>
    <property type="match status" value="1"/>
</dbReference>
<proteinExistence type="inferred from homology"/>
<evidence type="ECO:0000256" key="5">
    <source>
        <dbReference type="ARBA" id="ARBA00022807"/>
    </source>
</evidence>
<comment type="similarity">
    <text evidence="6 7">Belongs to the peptidase C12 family.</text>
</comment>
<feature type="domain" description="UCH catalytic" evidence="9">
    <location>
        <begin position="161"/>
        <end position="403"/>
    </location>
</feature>
<evidence type="ECO:0000256" key="6">
    <source>
        <dbReference type="PROSITE-ProRule" id="PRU01393"/>
    </source>
</evidence>
<comment type="catalytic activity">
    <reaction evidence="1 6 7">
        <text>Thiol-dependent hydrolysis of ester, thioester, amide, peptide and isopeptide bonds formed by the C-terminal Gly of ubiquitin (a 76-residue protein attached to proteins as an intracellular targeting signal).</text>
        <dbReference type="EC" id="3.4.19.12"/>
    </reaction>
</comment>
<evidence type="ECO:0000313" key="11">
    <source>
        <dbReference type="Proteomes" id="UP001201980"/>
    </source>
</evidence>
<dbReference type="InterPro" id="IPR038765">
    <property type="entry name" value="Papain-like_cys_pep_sf"/>
</dbReference>
<feature type="active site" description="Proton donor" evidence="6">
    <location>
        <position position="339"/>
    </location>
</feature>
<evidence type="ECO:0000256" key="2">
    <source>
        <dbReference type="ARBA" id="ARBA00022670"/>
    </source>
</evidence>
<dbReference type="PROSITE" id="PS52048">
    <property type="entry name" value="UCH_DOMAIN"/>
    <property type="match status" value="1"/>
</dbReference>
<sequence>MASTVELPPPPLDQQQEQPPSTPPPPPPPSTPNNQTISPQSQLPTQQYSEARFQPQLSPPLSPSGPQSVMVRRSTRARKPQRNYQDSNSDTDFKASPSPTAGKRKKPDDGGDDEEPRGATRRAPKRKAADEVSSRSQDIPDSIVLYSLAPMKPEERDEWRHWVEIESEPAFFTFILKELGAKDVKVQEVFSLEESFLGTYPKPVYGLVFLYQYFDEDCSDERLPCPNHVWFANQTTDNACGTVALLNIIMNSGIDLGGDLEAFREITKSLCPPLRGWSLSQNSFIRNIHNSFTQRNDFLNAELSLENKFEKASKRRKVSNTKAKAIKKKSKPNPDNGYHFIAYVPIDGAVWELDGLQSKPICIGDYDPNTTDWTSVARPTIEARMAENEDVSELSFNLLALCRGPQGAVRAELASNTRALSELEKLDHPTLKNVVPEEKPWLGATDDESLEDFDLTRAAIANADLPAGVGSKINKIIDKLAAPAEGDGLDSLTISSIIDLREALETEHRRLKVAYQNEIAAAMEDEARVSGRKKDYGQAIHLWVRKVAEMGALQEIFDEVI</sequence>
<dbReference type="InterPro" id="IPR036959">
    <property type="entry name" value="Peptidase_C12_UCH_sf"/>
</dbReference>
<feature type="region of interest" description="Disordered" evidence="8">
    <location>
        <begin position="1"/>
        <end position="136"/>
    </location>
</feature>
<evidence type="ECO:0000313" key="10">
    <source>
        <dbReference type="EMBL" id="KAJ2904634.1"/>
    </source>
</evidence>
<evidence type="ECO:0000256" key="7">
    <source>
        <dbReference type="RuleBase" id="RU361215"/>
    </source>
</evidence>
<dbReference type="Proteomes" id="UP001201980">
    <property type="component" value="Unassembled WGS sequence"/>
</dbReference>
<evidence type="ECO:0000256" key="3">
    <source>
        <dbReference type="ARBA" id="ARBA00022786"/>
    </source>
</evidence>
<dbReference type="EMBL" id="JAKWBI020000048">
    <property type="protein sequence ID" value="KAJ2904634.1"/>
    <property type="molecule type" value="Genomic_DNA"/>
</dbReference>
<evidence type="ECO:0000256" key="4">
    <source>
        <dbReference type="ARBA" id="ARBA00022801"/>
    </source>
</evidence>
<feature type="site" description="Important for enzyme activity" evidence="6">
    <location>
        <position position="354"/>
    </location>
</feature>
<keyword evidence="4 6" id="KW-0378">Hydrolase</keyword>
<dbReference type="FunFam" id="3.40.532.10:FF:000010">
    <property type="entry name" value="Ubiquitin carboxyl-terminal hydrolase"/>
    <property type="match status" value="1"/>
</dbReference>
<organism evidence="10 11">
    <name type="scientific">Zalerion maritima</name>
    <dbReference type="NCBI Taxonomy" id="339359"/>
    <lineage>
        <taxon>Eukaryota</taxon>
        <taxon>Fungi</taxon>
        <taxon>Dikarya</taxon>
        <taxon>Ascomycota</taxon>
        <taxon>Pezizomycotina</taxon>
        <taxon>Sordariomycetes</taxon>
        <taxon>Lulworthiomycetidae</taxon>
        <taxon>Lulworthiales</taxon>
        <taxon>Lulworthiaceae</taxon>
        <taxon>Zalerion</taxon>
    </lineage>
</organism>
<dbReference type="Pfam" id="PF01088">
    <property type="entry name" value="Peptidase_C12"/>
    <property type="match status" value="1"/>
</dbReference>
<feature type="site" description="Transition state stabilizer" evidence="6">
    <location>
        <position position="234"/>
    </location>
</feature>
<dbReference type="GO" id="GO:0004843">
    <property type="term" value="F:cysteine-type deubiquitinase activity"/>
    <property type="evidence" value="ECO:0007669"/>
    <property type="project" value="UniProtKB-UniRule"/>
</dbReference>
<dbReference type="Gene3D" id="3.40.532.10">
    <property type="entry name" value="Peptidase C12, ubiquitin carboxyl-terminal hydrolase"/>
    <property type="match status" value="1"/>
</dbReference>
<dbReference type="GO" id="GO:0005737">
    <property type="term" value="C:cytoplasm"/>
    <property type="evidence" value="ECO:0007669"/>
    <property type="project" value="TreeGrafter"/>
</dbReference>